<evidence type="ECO:0000256" key="1">
    <source>
        <dbReference type="SAM" id="MobiDB-lite"/>
    </source>
</evidence>
<keyword evidence="4" id="KW-1185">Reference proteome</keyword>
<keyword evidence="2" id="KW-0472">Membrane</keyword>
<dbReference type="AlphaFoldDB" id="F4NZV0"/>
<dbReference type="InParanoid" id="F4NZV0"/>
<dbReference type="EMBL" id="GL882882">
    <property type="protein sequence ID" value="EGF81152.1"/>
    <property type="molecule type" value="Genomic_DNA"/>
</dbReference>
<dbReference type="HOGENOM" id="CLU_690755_0_0_1"/>
<gene>
    <name evidence="3" type="ORF">BATDEDRAFT_23905</name>
</gene>
<feature type="region of interest" description="Disordered" evidence="1">
    <location>
        <begin position="95"/>
        <end position="143"/>
    </location>
</feature>
<feature type="compositionally biased region" description="Low complexity" evidence="1">
    <location>
        <begin position="110"/>
        <end position="136"/>
    </location>
</feature>
<dbReference type="GeneID" id="18238344"/>
<feature type="transmembrane region" description="Helical" evidence="2">
    <location>
        <begin position="158"/>
        <end position="179"/>
    </location>
</feature>
<feature type="compositionally biased region" description="Basic and acidic residues" evidence="1">
    <location>
        <begin position="99"/>
        <end position="109"/>
    </location>
</feature>
<evidence type="ECO:0000313" key="4">
    <source>
        <dbReference type="Proteomes" id="UP000007241"/>
    </source>
</evidence>
<keyword evidence="2" id="KW-0812">Transmembrane</keyword>
<evidence type="ECO:0000313" key="3">
    <source>
        <dbReference type="EMBL" id="EGF81152.1"/>
    </source>
</evidence>
<dbReference type="Proteomes" id="UP000007241">
    <property type="component" value="Unassembled WGS sequence"/>
</dbReference>
<keyword evidence="2" id="KW-1133">Transmembrane helix</keyword>
<protein>
    <recommendedName>
        <fullName evidence="5">Late embryogenesis abundant protein LEA-2 subgroup domain-containing protein</fullName>
    </recommendedName>
</protein>
<dbReference type="OMA" id="CPRWIRY"/>
<sequence>MKPLKAIATKHATDTVDRLKPATVQKHASIANQAFVLGSLISAYFLYMNPPPATQRYQYVQPTMHRSMLPTFQEQRSDPFHPLYSSTNSSTVLNLQEPSWKRSHTESTKSPKISPVSRKPSSSVSTKSSSSIPYSTNDSKKSKPYMCRCVPESPLKRTVCVGSIAVILLTLSLVAYIFVPKPPTFSVESITLPDSSSNFQISSGLSDINSLSISANLRVSFSFDNPNKFPIKVNQLKLTAQLAPDFNQLQSSPSIQQMINFSETNNKSSAVNNNNMAVVSHDAKEQQAGLGIKSDLELLPKQQTSSDLQLNFNYTPNPSTGLLKDPALAEILQACGVAGQRRPMSLQYTATTNIDIFKQFGYVPSFSNTIQLNCPFDDASVSSIVQTIKSILNLPPGSP</sequence>
<evidence type="ECO:0000256" key="2">
    <source>
        <dbReference type="SAM" id="Phobius"/>
    </source>
</evidence>
<dbReference type="STRING" id="684364.F4NZV0"/>
<dbReference type="RefSeq" id="XP_006677868.1">
    <property type="nucleotide sequence ID" value="XM_006677805.1"/>
</dbReference>
<dbReference type="OrthoDB" id="2122640at2759"/>
<reference evidence="3 4" key="1">
    <citation type="submission" date="2009-12" db="EMBL/GenBank/DDBJ databases">
        <title>The draft genome of Batrachochytrium dendrobatidis.</title>
        <authorList>
            <consortium name="US DOE Joint Genome Institute (JGI-PGF)"/>
            <person name="Kuo A."/>
            <person name="Salamov A."/>
            <person name="Schmutz J."/>
            <person name="Lucas S."/>
            <person name="Pitluck S."/>
            <person name="Rosenblum E."/>
            <person name="Stajich J."/>
            <person name="Eisen M."/>
            <person name="Grigoriev I.V."/>
        </authorList>
    </citation>
    <scope>NUCLEOTIDE SEQUENCE [LARGE SCALE GENOMIC DNA]</scope>
    <source>
        <strain evidence="4">JAM81 / FGSC 10211</strain>
    </source>
</reference>
<accession>F4NZV0</accession>
<name>F4NZV0_BATDJ</name>
<organism evidence="3 4">
    <name type="scientific">Batrachochytrium dendrobatidis (strain JAM81 / FGSC 10211)</name>
    <name type="common">Frog chytrid fungus</name>
    <dbReference type="NCBI Taxonomy" id="684364"/>
    <lineage>
        <taxon>Eukaryota</taxon>
        <taxon>Fungi</taxon>
        <taxon>Fungi incertae sedis</taxon>
        <taxon>Chytridiomycota</taxon>
        <taxon>Chytridiomycota incertae sedis</taxon>
        <taxon>Chytridiomycetes</taxon>
        <taxon>Rhizophydiales</taxon>
        <taxon>Rhizophydiales incertae sedis</taxon>
        <taxon>Batrachochytrium</taxon>
    </lineage>
</organism>
<proteinExistence type="predicted"/>
<evidence type="ECO:0008006" key="5">
    <source>
        <dbReference type="Google" id="ProtNLM"/>
    </source>
</evidence>